<protein>
    <submittedName>
        <fullName evidence="4">ROK family transcriptional regulator</fullName>
    </submittedName>
</protein>
<reference evidence="5" key="2">
    <citation type="journal article" date="2016" name="Int. J. Syst. Evol. Microbiol.">
        <title>Complete genome sequence and cell structure of Limnochorda pilosa, a Gram-negative spore-former within the phylum Firmicutes.</title>
        <authorList>
            <person name="Watanabe M."/>
            <person name="Kojima H."/>
            <person name="Fukui M."/>
        </authorList>
    </citation>
    <scope>NUCLEOTIDE SEQUENCE [LARGE SCALE GENOMIC DNA]</scope>
    <source>
        <strain evidence="5">HC45</strain>
    </source>
</reference>
<dbReference type="Gene3D" id="1.10.10.10">
    <property type="entry name" value="Winged helix-like DNA-binding domain superfamily/Winged helix DNA-binding domain"/>
    <property type="match status" value="1"/>
</dbReference>
<keyword evidence="5" id="KW-1185">Reference proteome</keyword>
<dbReference type="Pfam" id="PF00480">
    <property type="entry name" value="ROK"/>
    <property type="match status" value="1"/>
</dbReference>
<evidence type="ECO:0000313" key="5">
    <source>
        <dbReference type="Proteomes" id="UP000065807"/>
    </source>
</evidence>
<dbReference type="SUPFAM" id="SSF53067">
    <property type="entry name" value="Actin-like ATPase domain"/>
    <property type="match status" value="1"/>
</dbReference>
<dbReference type="STRING" id="1555112.LIP_1940"/>
<evidence type="ECO:0000313" key="4">
    <source>
        <dbReference type="EMBL" id="BAS27781.1"/>
    </source>
</evidence>
<dbReference type="PROSITE" id="PS01125">
    <property type="entry name" value="ROK"/>
    <property type="match status" value="1"/>
</dbReference>
<dbReference type="AlphaFoldDB" id="A0A0K2SKY6"/>
<name>A0A0K2SKY6_LIMPI</name>
<gene>
    <name evidence="4" type="ORF">LIP_1940</name>
</gene>
<organism evidence="4 5">
    <name type="scientific">Limnochorda pilosa</name>
    <dbReference type="NCBI Taxonomy" id="1555112"/>
    <lineage>
        <taxon>Bacteria</taxon>
        <taxon>Bacillati</taxon>
        <taxon>Bacillota</taxon>
        <taxon>Limnochordia</taxon>
        <taxon>Limnochordales</taxon>
        <taxon>Limnochordaceae</taxon>
        <taxon>Limnochorda</taxon>
    </lineage>
</organism>
<evidence type="ECO:0000256" key="1">
    <source>
        <dbReference type="ARBA" id="ARBA00002486"/>
    </source>
</evidence>
<dbReference type="InterPro" id="IPR049874">
    <property type="entry name" value="ROK_cs"/>
</dbReference>
<dbReference type="CDD" id="cd24076">
    <property type="entry name" value="ASKHA_ATPase_ROK_BsXylR-like"/>
    <property type="match status" value="1"/>
</dbReference>
<accession>A0A0K2SKY6</accession>
<dbReference type="Gene3D" id="3.30.420.40">
    <property type="match status" value="2"/>
</dbReference>
<comment type="similarity">
    <text evidence="2">Belongs to the ROK (NagC/XylR) family.</text>
</comment>
<dbReference type="PANTHER" id="PTHR18964">
    <property type="entry name" value="ROK (REPRESSOR, ORF, KINASE) FAMILY"/>
    <property type="match status" value="1"/>
</dbReference>
<dbReference type="InterPro" id="IPR043129">
    <property type="entry name" value="ATPase_NBD"/>
</dbReference>
<proteinExistence type="inferred from homology"/>
<dbReference type="InterPro" id="IPR036390">
    <property type="entry name" value="WH_DNA-bd_sf"/>
</dbReference>
<keyword evidence="3" id="KW-0859">Xylose metabolism</keyword>
<reference evidence="5" key="1">
    <citation type="submission" date="2015-07" db="EMBL/GenBank/DDBJ databases">
        <title>Complete genome sequence and phylogenetic analysis of Limnochorda pilosa.</title>
        <authorList>
            <person name="Watanabe M."/>
            <person name="Kojima H."/>
            <person name="Fukui M."/>
        </authorList>
    </citation>
    <scope>NUCLEOTIDE SEQUENCE [LARGE SCALE GENOMIC DNA]</scope>
    <source>
        <strain evidence="5">HC45</strain>
    </source>
</reference>
<evidence type="ECO:0000256" key="2">
    <source>
        <dbReference type="ARBA" id="ARBA00006479"/>
    </source>
</evidence>
<dbReference type="SUPFAM" id="SSF46785">
    <property type="entry name" value="Winged helix' DNA-binding domain"/>
    <property type="match status" value="1"/>
</dbReference>
<dbReference type="GO" id="GO:0042732">
    <property type="term" value="P:D-xylose metabolic process"/>
    <property type="evidence" value="ECO:0007669"/>
    <property type="project" value="UniProtKB-KW"/>
</dbReference>
<dbReference type="EMBL" id="AP014924">
    <property type="protein sequence ID" value="BAS27781.1"/>
    <property type="molecule type" value="Genomic_DNA"/>
</dbReference>
<dbReference type="KEGG" id="lpil:LIP_1940"/>
<dbReference type="Proteomes" id="UP000065807">
    <property type="component" value="Chromosome"/>
</dbReference>
<comment type="function">
    <text evidence="1">Transcriptional repressor of xylose-utilizing enzymes.</text>
</comment>
<sequence length="406" mass="42258">MAAHDRAATGLQHAIIQTLRREGPQSRADLARRLGVNRNNLADPLAALTAAGFVHEPNLAASTGGRKARLVELNARAGFIAAVDLGATSLDAAVTDLQLHILAERSEPVDVAQGPTLMLERATQMVRALLADLGLTPDRLLGVGMGVPGPVDYRLGRTVSPPIMPGWNQFPIKDHLAEAFGCPAYVDNDVNIMALGEQFAGLGRGAESFIFVKLGTGIGAGIVLGGRIYRGSDGCAGDIGHMAVDGSDVLCRCGNVGCLEALAGGPGIARRARLAAEAGRAPRVASFLQEHDELTSVDVGHLAAQGDPGAVEVIRETGRLVGRVMASLVNVLNPSLVVIGGGVAQIGDVLLASIREAVYRRSLPLATRHLRIERSAVEPRAGVLGAAVMALDEVLSAEGLERSLRA</sequence>
<dbReference type="Pfam" id="PF12840">
    <property type="entry name" value="HTH_20"/>
    <property type="match status" value="1"/>
</dbReference>
<dbReference type="InterPro" id="IPR036388">
    <property type="entry name" value="WH-like_DNA-bd_sf"/>
</dbReference>
<dbReference type="PANTHER" id="PTHR18964:SF173">
    <property type="entry name" value="GLUCOKINASE"/>
    <property type="match status" value="1"/>
</dbReference>
<keyword evidence="3" id="KW-0119">Carbohydrate metabolism</keyword>
<dbReference type="InterPro" id="IPR000600">
    <property type="entry name" value="ROK"/>
</dbReference>
<evidence type="ECO:0000256" key="3">
    <source>
        <dbReference type="ARBA" id="ARBA00022629"/>
    </source>
</evidence>